<dbReference type="InterPro" id="IPR012133">
    <property type="entry name" value="Alpha-hydoxy_acid_DH_FMN"/>
</dbReference>
<feature type="binding site" evidence="7">
    <location>
        <begin position="300"/>
        <end position="304"/>
    </location>
    <ligand>
        <name>FMN</name>
        <dbReference type="ChEBI" id="CHEBI:58210"/>
    </ligand>
</feature>
<dbReference type="GO" id="GO:0010181">
    <property type="term" value="F:FMN binding"/>
    <property type="evidence" value="ECO:0007669"/>
    <property type="project" value="InterPro"/>
</dbReference>
<evidence type="ECO:0000256" key="7">
    <source>
        <dbReference type="PIRSR" id="PIRSR000138-2"/>
    </source>
</evidence>
<dbReference type="Proteomes" id="UP000236752">
    <property type="component" value="Unassembled WGS sequence"/>
</dbReference>
<dbReference type="GO" id="GO:0016614">
    <property type="term" value="F:oxidoreductase activity, acting on CH-OH group of donors"/>
    <property type="evidence" value="ECO:0007669"/>
    <property type="project" value="UniProtKB-ARBA"/>
</dbReference>
<dbReference type="EMBL" id="FNUZ01000004">
    <property type="protein sequence ID" value="SEG44731.1"/>
    <property type="molecule type" value="Genomic_DNA"/>
</dbReference>
<evidence type="ECO:0000259" key="8">
    <source>
        <dbReference type="PROSITE" id="PS51349"/>
    </source>
</evidence>
<keyword evidence="3 7" id="KW-0288">FMN</keyword>
<evidence type="ECO:0000256" key="5">
    <source>
        <dbReference type="ARBA" id="ARBA00024042"/>
    </source>
</evidence>
<dbReference type="PIRSF" id="PIRSF000138">
    <property type="entry name" value="Al-hdrx_acd_dh"/>
    <property type="match status" value="1"/>
</dbReference>
<feature type="binding site" evidence="7">
    <location>
        <position position="122"/>
    </location>
    <ligand>
        <name>FMN</name>
        <dbReference type="ChEBI" id="CHEBI:58210"/>
    </ligand>
</feature>
<feature type="binding site" evidence="7">
    <location>
        <position position="40"/>
    </location>
    <ligand>
        <name>glyoxylate</name>
        <dbReference type="ChEBI" id="CHEBI:36655"/>
    </ligand>
</feature>
<gene>
    <name evidence="9" type="ORF">SAMN04488045_2901</name>
</gene>
<evidence type="ECO:0000256" key="2">
    <source>
        <dbReference type="ARBA" id="ARBA00022630"/>
    </source>
</evidence>
<dbReference type="CDD" id="cd02809">
    <property type="entry name" value="alpha_hydroxyacid_oxid_FMN"/>
    <property type="match status" value="1"/>
</dbReference>
<dbReference type="Gene3D" id="3.20.20.70">
    <property type="entry name" value="Aldolase class I"/>
    <property type="match status" value="1"/>
</dbReference>
<protein>
    <submittedName>
        <fullName evidence="9">4-hydroxymandelate oxidase</fullName>
    </submittedName>
</protein>
<name>A0A1H6A8F9_9RHOB</name>
<feature type="binding site" evidence="7">
    <location>
        <begin position="93"/>
        <end position="95"/>
    </location>
    <ligand>
        <name>FMN</name>
        <dbReference type="ChEBI" id="CHEBI:58210"/>
    </ligand>
</feature>
<feature type="binding site" evidence="7">
    <location>
        <position position="143"/>
    </location>
    <ligand>
        <name>FMN</name>
        <dbReference type="ChEBI" id="CHEBI:58210"/>
    </ligand>
</feature>
<comment type="similarity">
    <text evidence="5">Belongs to the FMN-dependent alpha-hydroxy acid dehydrogenase family.</text>
</comment>
<evidence type="ECO:0000313" key="9">
    <source>
        <dbReference type="EMBL" id="SEG44731.1"/>
    </source>
</evidence>
<feature type="binding site" evidence="7">
    <location>
        <position position="267"/>
    </location>
    <ligand>
        <name>FMN</name>
        <dbReference type="ChEBI" id="CHEBI:58210"/>
    </ligand>
</feature>
<feature type="active site" description="Proton acceptor" evidence="6">
    <location>
        <position position="269"/>
    </location>
</feature>
<evidence type="ECO:0000256" key="1">
    <source>
        <dbReference type="ARBA" id="ARBA00001917"/>
    </source>
</evidence>
<dbReference type="InterPro" id="IPR013785">
    <property type="entry name" value="Aldolase_TIM"/>
</dbReference>
<feature type="binding site" evidence="7">
    <location>
        <position position="171"/>
    </location>
    <ligand>
        <name>FMN</name>
        <dbReference type="ChEBI" id="CHEBI:58210"/>
    </ligand>
</feature>
<keyword evidence="10" id="KW-1185">Reference proteome</keyword>
<dbReference type="Pfam" id="PF01070">
    <property type="entry name" value="FMN_dh"/>
    <property type="match status" value="1"/>
</dbReference>
<feature type="binding site" evidence="7">
    <location>
        <position position="269"/>
    </location>
    <ligand>
        <name>glyoxylate</name>
        <dbReference type="ChEBI" id="CHEBI:36655"/>
    </ligand>
</feature>
<feature type="binding site" evidence="7">
    <location>
        <position position="272"/>
    </location>
    <ligand>
        <name>glyoxylate</name>
        <dbReference type="ChEBI" id="CHEBI:36655"/>
    </ligand>
</feature>
<evidence type="ECO:0000313" key="10">
    <source>
        <dbReference type="Proteomes" id="UP000236752"/>
    </source>
</evidence>
<dbReference type="InterPro" id="IPR037396">
    <property type="entry name" value="FMN_HAD"/>
</dbReference>
<evidence type="ECO:0000256" key="3">
    <source>
        <dbReference type="ARBA" id="ARBA00022643"/>
    </source>
</evidence>
<sequence length="377" mass="40247">MQGQAFIPMCPMTSADHLPLTLPDYHARAAEALQAEHAAYFLSGAGEGVTMRSNRRDFEAIGLRPQVLQDLRNGDTKLTLFGTQMAHPILVAPFAYQSLLDEGGETATAQGATAQEALMVLSAQSSQPMEEVRAQGGTCDWFQLYWQTNLDGTLMLADRAAKAGFQVLVLTVDAPVNGVRDDEMRTGFVLPDTVRPVNLDGLPQPVFDPLSEDDSFLFNRIAHVLPRWDDLRSFCEQSPLPVVVKGILTPEDATRAVKAGAAGVIVSNHGARVLDGAPSAISVLPNIVQALDGSVPVLMDSGVRRGSDVFKALALGADAVLVGRPVVCGLAVAGALGVSHVLRLLRDELEVTMALTGCRTLADITPDRVIPDAHRLT</sequence>
<feature type="binding site" evidence="7">
    <location>
        <begin position="323"/>
        <end position="324"/>
    </location>
    <ligand>
        <name>FMN</name>
        <dbReference type="ChEBI" id="CHEBI:58210"/>
    </ligand>
</feature>
<dbReference type="SUPFAM" id="SSF51395">
    <property type="entry name" value="FMN-linked oxidoreductases"/>
    <property type="match status" value="1"/>
</dbReference>
<dbReference type="PROSITE" id="PS51349">
    <property type="entry name" value="FMN_HYDROXY_ACID_DH_2"/>
    <property type="match status" value="1"/>
</dbReference>
<dbReference type="PANTHER" id="PTHR10578:SF107">
    <property type="entry name" value="2-HYDROXYACID OXIDASE 1"/>
    <property type="match status" value="1"/>
</dbReference>
<dbReference type="FunFam" id="3.20.20.70:FF:000029">
    <property type="entry name" value="L-lactate dehydrogenase"/>
    <property type="match status" value="1"/>
</dbReference>
<keyword evidence="2 7" id="KW-0285">Flavoprotein</keyword>
<dbReference type="PANTHER" id="PTHR10578">
    <property type="entry name" value="S -2-HYDROXY-ACID OXIDASE-RELATED"/>
    <property type="match status" value="1"/>
</dbReference>
<dbReference type="AlphaFoldDB" id="A0A1H6A8F9"/>
<feature type="binding site" evidence="7">
    <location>
        <position position="180"/>
    </location>
    <ligand>
        <name>glyoxylate</name>
        <dbReference type="ChEBI" id="CHEBI:36655"/>
    </ligand>
</feature>
<evidence type="ECO:0000256" key="6">
    <source>
        <dbReference type="PIRSR" id="PIRSR000138-1"/>
    </source>
</evidence>
<comment type="cofactor">
    <cofactor evidence="1">
        <name>FMN</name>
        <dbReference type="ChEBI" id="CHEBI:58210"/>
    </cofactor>
</comment>
<feature type="binding site" evidence="7">
    <location>
        <position position="245"/>
    </location>
    <ligand>
        <name>FMN</name>
        <dbReference type="ChEBI" id="CHEBI:58210"/>
    </ligand>
</feature>
<feature type="domain" description="FMN hydroxy acid dehydrogenase" evidence="8">
    <location>
        <begin position="14"/>
        <end position="374"/>
    </location>
</feature>
<dbReference type="InterPro" id="IPR000262">
    <property type="entry name" value="FMN-dep_DH"/>
</dbReference>
<organism evidence="9 10">
    <name type="scientific">Thalassococcus halodurans</name>
    <dbReference type="NCBI Taxonomy" id="373675"/>
    <lineage>
        <taxon>Bacteria</taxon>
        <taxon>Pseudomonadati</taxon>
        <taxon>Pseudomonadota</taxon>
        <taxon>Alphaproteobacteria</taxon>
        <taxon>Rhodobacterales</taxon>
        <taxon>Roseobacteraceae</taxon>
        <taxon>Thalassococcus</taxon>
    </lineage>
</organism>
<accession>A0A1H6A8F9</accession>
<reference evidence="9 10" key="1">
    <citation type="submission" date="2016-10" db="EMBL/GenBank/DDBJ databases">
        <authorList>
            <person name="de Groot N.N."/>
        </authorList>
    </citation>
    <scope>NUCLEOTIDE SEQUENCE [LARGE SCALE GENOMIC DNA]</scope>
    <source>
        <strain evidence="9 10">DSM 26915</strain>
    </source>
</reference>
<feature type="binding site" evidence="7">
    <location>
        <position position="145"/>
    </location>
    <ligand>
        <name>glyoxylate</name>
        <dbReference type="ChEBI" id="CHEBI:36655"/>
    </ligand>
</feature>
<proteinExistence type="inferred from homology"/>
<keyword evidence="4" id="KW-0560">Oxidoreductase</keyword>
<evidence type="ECO:0000256" key="4">
    <source>
        <dbReference type="ARBA" id="ARBA00023002"/>
    </source>
</evidence>